<accession>A0A674I8L8</accession>
<evidence type="ECO:0000256" key="1">
    <source>
        <dbReference type="SAM" id="MobiDB-lite"/>
    </source>
</evidence>
<feature type="region of interest" description="Disordered" evidence="1">
    <location>
        <begin position="1"/>
        <end position="20"/>
    </location>
</feature>
<organism evidence="2 3">
    <name type="scientific">Terrapene triunguis</name>
    <name type="common">Three-toed box turtle</name>
    <dbReference type="NCBI Taxonomy" id="2587831"/>
    <lineage>
        <taxon>Eukaryota</taxon>
        <taxon>Metazoa</taxon>
        <taxon>Chordata</taxon>
        <taxon>Craniata</taxon>
        <taxon>Vertebrata</taxon>
        <taxon>Euteleostomi</taxon>
        <taxon>Archelosauria</taxon>
        <taxon>Testudinata</taxon>
        <taxon>Testudines</taxon>
        <taxon>Cryptodira</taxon>
        <taxon>Durocryptodira</taxon>
        <taxon>Testudinoidea</taxon>
        <taxon>Emydidae</taxon>
        <taxon>Terrapene</taxon>
    </lineage>
</organism>
<evidence type="ECO:0000313" key="3">
    <source>
        <dbReference type="Proteomes" id="UP000472274"/>
    </source>
</evidence>
<evidence type="ECO:0000313" key="2">
    <source>
        <dbReference type="Ensembl" id="ENSTMTP00000004438.1"/>
    </source>
</evidence>
<keyword evidence="3" id="KW-1185">Reference proteome</keyword>
<dbReference type="AlphaFoldDB" id="A0A674I8L8"/>
<name>A0A674I8L8_9SAUR</name>
<reference evidence="2" key="1">
    <citation type="submission" date="2025-08" db="UniProtKB">
        <authorList>
            <consortium name="Ensembl"/>
        </authorList>
    </citation>
    <scope>IDENTIFICATION</scope>
</reference>
<reference evidence="2" key="2">
    <citation type="submission" date="2025-09" db="UniProtKB">
        <authorList>
            <consortium name="Ensembl"/>
        </authorList>
    </citation>
    <scope>IDENTIFICATION</scope>
</reference>
<protein>
    <submittedName>
        <fullName evidence="2">Uncharacterized protein</fullName>
    </submittedName>
</protein>
<dbReference type="InParanoid" id="A0A674I8L8"/>
<sequence>MPSLQVHILDGSLSPPPSDTRHIPLLPQSALSIFPTSWVKINQACWKGDSLGGPLAPWHRRSYTRLDLSPSLKSCPGKRKSLVPGPAKTQESVGVNKLAAPRMKSSA</sequence>
<dbReference type="Proteomes" id="UP000472274">
    <property type="component" value="Unplaced"/>
</dbReference>
<proteinExistence type="predicted"/>
<dbReference type="Ensembl" id="ENSTMTT00000004589.1">
    <property type="protein sequence ID" value="ENSTMTP00000004438.1"/>
    <property type="gene ID" value="ENSTMTG00000003284.1"/>
</dbReference>
<feature type="region of interest" description="Disordered" evidence="1">
    <location>
        <begin position="75"/>
        <end position="107"/>
    </location>
</feature>